<evidence type="ECO:0000256" key="3">
    <source>
        <dbReference type="SAM" id="SignalP"/>
    </source>
</evidence>
<dbReference type="EMBL" id="MWUE01000033">
    <property type="protein sequence ID" value="OQP30646.1"/>
    <property type="molecule type" value="Genomic_DNA"/>
</dbReference>
<organism evidence="4 5">
    <name type="scientific">Pantoea latae</name>
    <dbReference type="NCBI Taxonomy" id="1964541"/>
    <lineage>
        <taxon>Bacteria</taxon>
        <taxon>Pseudomonadati</taxon>
        <taxon>Pseudomonadota</taxon>
        <taxon>Gammaproteobacteria</taxon>
        <taxon>Enterobacterales</taxon>
        <taxon>Erwiniaceae</taxon>
        <taxon>Pantoea</taxon>
    </lineage>
</organism>
<evidence type="ECO:0000313" key="4">
    <source>
        <dbReference type="EMBL" id="OQP30646.1"/>
    </source>
</evidence>
<comment type="caution">
    <text evidence="4">The sequence shown here is derived from an EMBL/GenBank/DDBJ whole genome shotgun (WGS) entry which is preliminary data.</text>
</comment>
<protein>
    <submittedName>
        <fullName evidence="4">Esterase</fullName>
    </submittedName>
</protein>
<dbReference type="AlphaFoldDB" id="A0A1V9DA20"/>
<gene>
    <name evidence="4" type="ORF">B2J69_20625</name>
</gene>
<evidence type="ECO:0000256" key="2">
    <source>
        <dbReference type="ARBA" id="ARBA00022801"/>
    </source>
</evidence>
<evidence type="ECO:0000256" key="1">
    <source>
        <dbReference type="ARBA" id="ARBA00005622"/>
    </source>
</evidence>
<dbReference type="InterPro" id="IPR052558">
    <property type="entry name" value="Siderophore_Hydrolase_D"/>
</dbReference>
<keyword evidence="2" id="KW-0378">Hydrolase</keyword>
<dbReference type="OrthoDB" id="9784036at2"/>
<sequence length="298" mass="32682">MHISLKHLAGALLALSVALIPVSQANARPRMEPLGANIADRGSAWYRFTTQTFTSADGQRHYKVWLGIPKQAAPAQGYPVLYLLDGNAAMARLSDERLEQLAEKQPPILVAVGYDTRLPFDVQARALDYTPPGGQPGDPRQERYAGGGSHAFRALLLSQIVPWAEKQAASDAQRRALWGHSFGGLFVLDTLYKSAWFTHYFSAAPSLGWRHQRIVELAQQAAASGLNGKTLYLIEGDGQSDRRKGHDLASINDADSMLIATLREKRVRLHEIRYPGKTHGELLPLSLEATLDIVSGAK</sequence>
<accession>A0A1V9DA20</accession>
<name>A0A1V9DA20_9GAMM</name>
<feature type="chain" id="PRO_5013342937" evidence="3">
    <location>
        <begin position="28"/>
        <end position="298"/>
    </location>
</feature>
<dbReference type="GO" id="GO:0016788">
    <property type="term" value="F:hydrolase activity, acting on ester bonds"/>
    <property type="evidence" value="ECO:0007669"/>
    <property type="project" value="TreeGrafter"/>
</dbReference>
<keyword evidence="3" id="KW-0732">Signal</keyword>
<dbReference type="InterPro" id="IPR029058">
    <property type="entry name" value="AB_hydrolase_fold"/>
</dbReference>
<dbReference type="Pfam" id="PF00756">
    <property type="entry name" value="Esterase"/>
    <property type="match status" value="1"/>
</dbReference>
<proteinExistence type="inferred from homology"/>
<dbReference type="Proteomes" id="UP000192769">
    <property type="component" value="Unassembled WGS sequence"/>
</dbReference>
<keyword evidence="5" id="KW-1185">Reference proteome</keyword>
<evidence type="ECO:0000313" key="5">
    <source>
        <dbReference type="Proteomes" id="UP000192769"/>
    </source>
</evidence>
<dbReference type="InterPro" id="IPR000801">
    <property type="entry name" value="Esterase-like"/>
</dbReference>
<dbReference type="SUPFAM" id="SSF53474">
    <property type="entry name" value="alpha/beta-Hydrolases"/>
    <property type="match status" value="1"/>
</dbReference>
<dbReference type="Gene3D" id="3.40.50.1820">
    <property type="entry name" value="alpha/beta hydrolase"/>
    <property type="match status" value="1"/>
</dbReference>
<comment type="similarity">
    <text evidence="1">Belongs to the esterase D family.</text>
</comment>
<reference evidence="4 5" key="1">
    <citation type="submission" date="2017-02" db="EMBL/GenBank/DDBJ databases">
        <title>Whole genome shotgun sequence of Pantoea agglomerans strain AS1 isolated from a cycad, Zamia floridana in Central Florida, USA.</title>
        <authorList>
            <person name="Lata P."/>
            <person name="Govindarajan S."/>
            <person name="Qi F."/>
            <person name="Li J.-L."/>
            <person name="Maurya S.K."/>
            <person name="Sahoo M.K."/>
        </authorList>
    </citation>
    <scope>NUCLEOTIDE SEQUENCE [LARGE SCALE GENOMIC DNA]</scope>
    <source>
        <strain evidence="4 5">AS1</strain>
    </source>
</reference>
<dbReference type="PANTHER" id="PTHR40841:SF2">
    <property type="entry name" value="SIDEROPHORE-DEGRADING ESTERASE (EUROFUNG)"/>
    <property type="match status" value="1"/>
</dbReference>
<dbReference type="RefSeq" id="WP_081141875.1">
    <property type="nucleotide sequence ID" value="NZ_MWUE01000033.1"/>
</dbReference>
<feature type="signal peptide" evidence="3">
    <location>
        <begin position="1"/>
        <end position="27"/>
    </location>
</feature>
<dbReference type="PANTHER" id="PTHR40841">
    <property type="entry name" value="SIDEROPHORE TRIACETYLFUSARININE C ESTERASE"/>
    <property type="match status" value="1"/>
</dbReference>